<dbReference type="PANTHER" id="PTHR12133:SF1">
    <property type="entry name" value="TRNA (ADENINE(58)-N(1))-METHYLTRANSFERASE, MITOCHONDRIAL"/>
    <property type="match status" value="1"/>
</dbReference>
<dbReference type="GO" id="GO:0160107">
    <property type="term" value="F:tRNA (adenine(58)-N1)-methyltransferase activity"/>
    <property type="evidence" value="ECO:0007669"/>
    <property type="project" value="UniProtKB-EC"/>
</dbReference>
<keyword evidence="10" id="KW-1185">Reference proteome</keyword>
<gene>
    <name evidence="9" type="ORF">JI435_003960</name>
</gene>
<dbReference type="AlphaFoldDB" id="A0A7U2EQ87"/>
<feature type="region of interest" description="Disordered" evidence="8">
    <location>
        <begin position="360"/>
        <end position="386"/>
    </location>
</feature>
<evidence type="ECO:0000256" key="6">
    <source>
        <dbReference type="ARBA" id="ARBA00022694"/>
    </source>
</evidence>
<keyword evidence="4" id="KW-0808">Transferase</keyword>
<dbReference type="Gene3D" id="3.40.50.150">
    <property type="entry name" value="Vaccinia Virus protein VP39"/>
    <property type="match status" value="1"/>
</dbReference>
<evidence type="ECO:0000256" key="1">
    <source>
        <dbReference type="ARBA" id="ARBA00012796"/>
    </source>
</evidence>
<evidence type="ECO:0000256" key="3">
    <source>
        <dbReference type="ARBA" id="ARBA00022603"/>
    </source>
</evidence>
<evidence type="ECO:0000256" key="2">
    <source>
        <dbReference type="ARBA" id="ARBA00015963"/>
    </source>
</evidence>
<keyword evidence="3" id="KW-0489">Methyltransferase</keyword>
<dbReference type="VEuPathDB" id="FungiDB:JI435_003960"/>
<dbReference type="FunFam" id="3.10.330.20:FF:000003">
    <property type="entry name" value="tRNA (Adenine(58)-N(1))-methyltransferase, mitochondrial isoform X1"/>
    <property type="match status" value="1"/>
</dbReference>
<dbReference type="EMBL" id="CP069023">
    <property type="protein sequence ID" value="QRC90872.1"/>
    <property type="molecule type" value="Genomic_DNA"/>
</dbReference>
<evidence type="ECO:0000256" key="5">
    <source>
        <dbReference type="ARBA" id="ARBA00022691"/>
    </source>
</evidence>
<dbReference type="PANTHER" id="PTHR12133">
    <property type="entry name" value="TRNA (ADENINE(58)-N(1))-METHYLTRANSFERASE"/>
    <property type="match status" value="1"/>
</dbReference>
<dbReference type="PROSITE" id="PS51620">
    <property type="entry name" value="SAM_TRM61"/>
    <property type="match status" value="1"/>
</dbReference>
<keyword evidence="6" id="KW-0819">tRNA processing</keyword>
<dbReference type="Pfam" id="PF14801">
    <property type="entry name" value="TrmI-like_N"/>
    <property type="match status" value="1"/>
</dbReference>
<dbReference type="Proteomes" id="UP000663193">
    <property type="component" value="Chromosome 1"/>
</dbReference>
<evidence type="ECO:0000313" key="10">
    <source>
        <dbReference type="Proteomes" id="UP000663193"/>
    </source>
</evidence>
<proteinExistence type="predicted"/>
<evidence type="ECO:0000256" key="8">
    <source>
        <dbReference type="SAM" id="MobiDB-lite"/>
    </source>
</evidence>
<evidence type="ECO:0000256" key="4">
    <source>
        <dbReference type="ARBA" id="ARBA00022679"/>
    </source>
</evidence>
<dbReference type="GO" id="GO:0031515">
    <property type="term" value="C:tRNA (m1A) methyltransferase complex"/>
    <property type="evidence" value="ECO:0007669"/>
    <property type="project" value="InterPro"/>
</dbReference>
<organism evidence="9 10">
    <name type="scientific">Phaeosphaeria nodorum (strain SN15 / ATCC MYA-4574 / FGSC 10173)</name>
    <name type="common">Glume blotch fungus</name>
    <name type="synonym">Parastagonospora nodorum</name>
    <dbReference type="NCBI Taxonomy" id="321614"/>
    <lineage>
        <taxon>Eukaryota</taxon>
        <taxon>Fungi</taxon>
        <taxon>Dikarya</taxon>
        <taxon>Ascomycota</taxon>
        <taxon>Pezizomycotina</taxon>
        <taxon>Dothideomycetes</taxon>
        <taxon>Pleosporomycetidae</taxon>
        <taxon>Pleosporales</taxon>
        <taxon>Pleosporineae</taxon>
        <taxon>Phaeosphaeriaceae</taxon>
        <taxon>Parastagonospora</taxon>
    </lineage>
</organism>
<sequence length="432" mass="47703">MRHHIWSKTRHPAILRLPTARSFASSSAVKRAFQGKSPTAGMELLGTDLHTEGDVVLLRDKKDASHDGVLVRLQASGSAHSHRGVVKHADIIGKQPRQLVQSSKGSTQRIHEPTLADYVRLTPRLVTPLYPSDTNLIVSLLDIHVDTPSEPLRTEPPLEILEAGTGHGALTLHLARAIHAANPPRPSAPPIAQEEEPEDAIYLGETMADLHHTASQSWKDNRRAIVHTLDISSKHSKHARKIVEGFRNGMYASNVDFHVGDVSDWISEQRAARQTEEPFLTHVLLDLPNAEQHLTNVAPTLHANGILTVFNPSITQIADCVEAIREQKMPYLLDQVVELGAGMIREWDVRAVRPRATLRKAEAHDTPEVPEGHATEAVDGQTARDEELAKELAQTKEQWAMICRPKAGQQVVGGGFLGIWRRMEPAPVQESE</sequence>
<dbReference type="InterPro" id="IPR014816">
    <property type="entry name" value="tRNA_MeTrfase_Gcd14"/>
</dbReference>
<evidence type="ECO:0000256" key="7">
    <source>
        <dbReference type="ARBA" id="ARBA00033309"/>
    </source>
</evidence>
<name>A0A7U2EQ87_PHANO</name>
<dbReference type="GO" id="GO:0030488">
    <property type="term" value="P:tRNA methylation"/>
    <property type="evidence" value="ECO:0007669"/>
    <property type="project" value="InterPro"/>
</dbReference>
<protein>
    <recommendedName>
        <fullName evidence="2">tRNA (adenine(58)-N(1))-methyltransferase catalytic subunit TRM61</fullName>
        <ecNumber evidence="1">2.1.1.220</ecNumber>
    </recommendedName>
    <alternativeName>
        <fullName evidence="7">tRNA(m1A58)-methyltransferase subunit TRM61</fullName>
    </alternativeName>
</protein>
<keyword evidence="5" id="KW-0949">S-adenosyl-L-methionine</keyword>
<evidence type="ECO:0000313" key="9">
    <source>
        <dbReference type="EMBL" id="QRC90872.1"/>
    </source>
</evidence>
<accession>A0A7U2EQ87</accession>
<dbReference type="InterPro" id="IPR029063">
    <property type="entry name" value="SAM-dependent_MTases_sf"/>
</dbReference>
<dbReference type="Gene3D" id="3.10.330.20">
    <property type="match status" value="1"/>
</dbReference>
<reference evidence="10" key="1">
    <citation type="journal article" date="2021" name="BMC Genomics">
        <title>Chromosome-level genome assembly and manually-curated proteome of model necrotroph Parastagonospora nodorum Sn15 reveals a genome-wide trove of candidate effector homologs, and redundancy of virulence-related functions within an accessory chromosome.</title>
        <authorList>
            <person name="Bertazzoni S."/>
            <person name="Jones D.A.B."/>
            <person name="Phan H.T."/>
            <person name="Tan K.-C."/>
            <person name="Hane J.K."/>
        </authorList>
    </citation>
    <scope>NUCLEOTIDE SEQUENCE [LARGE SCALE GENOMIC DNA]</scope>
    <source>
        <strain evidence="10">SN15 / ATCC MYA-4574 / FGSC 10173)</strain>
    </source>
</reference>
<dbReference type="OrthoDB" id="5585464at2759"/>
<dbReference type="SUPFAM" id="SSF53335">
    <property type="entry name" value="S-adenosyl-L-methionine-dependent methyltransferases"/>
    <property type="match status" value="1"/>
</dbReference>
<dbReference type="EC" id="2.1.1.220" evidence="1"/>